<dbReference type="EMBL" id="JABUFE010000001">
    <property type="protein sequence ID" value="NSX53245.1"/>
    <property type="molecule type" value="Genomic_DNA"/>
</dbReference>
<gene>
    <name evidence="1" type="ORF">HRQ87_00345</name>
</gene>
<organism evidence="1 2">
    <name type="scientific">Parasulfitobacter algicola</name>
    <dbReference type="NCBI Taxonomy" id="2614809"/>
    <lineage>
        <taxon>Bacteria</taxon>
        <taxon>Pseudomonadati</taxon>
        <taxon>Pseudomonadota</taxon>
        <taxon>Alphaproteobacteria</taxon>
        <taxon>Rhodobacterales</taxon>
        <taxon>Roseobacteraceae</taxon>
        <taxon>Parasulfitobacter</taxon>
    </lineage>
</organism>
<name>A0ABX2IQ63_9RHOB</name>
<proteinExistence type="predicted"/>
<evidence type="ECO:0000313" key="1">
    <source>
        <dbReference type="EMBL" id="NSX53245.1"/>
    </source>
</evidence>
<reference evidence="1 2" key="1">
    <citation type="submission" date="2020-06" db="EMBL/GenBank/DDBJ databases">
        <title>Sulfitobacter algicola sp. nov., isolated from green algae.</title>
        <authorList>
            <person name="Wang C."/>
        </authorList>
    </citation>
    <scope>NUCLEOTIDE SEQUENCE [LARGE SCALE GENOMIC DNA]</scope>
    <source>
        <strain evidence="1 2">1151</strain>
    </source>
</reference>
<accession>A0ABX2IQ63</accession>
<dbReference type="Proteomes" id="UP000777935">
    <property type="component" value="Unassembled WGS sequence"/>
</dbReference>
<comment type="caution">
    <text evidence="1">The sequence shown here is derived from an EMBL/GenBank/DDBJ whole genome shotgun (WGS) entry which is preliminary data.</text>
</comment>
<sequence length="99" mass="11202">MLDLTSSYKAMAPFGAFEVINMVDDWLPIDHSAAPDVFSDTEQELIYNFLKLVNLASEATLCDIHDEPTLKSSKEWRELSQFSVFAHGKFISIDLSKET</sequence>
<evidence type="ECO:0000313" key="2">
    <source>
        <dbReference type="Proteomes" id="UP000777935"/>
    </source>
</evidence>
<protein>
    <submittedName>
        <fullName evidence="1">Uncharacterized protein</fullName>
    </submittedName>
</protein>
<keyword evidence="2" id="KW-1185">Reference proteome</keyword>
<dbReference type="RefSeq" id="WP_174134371.1">
    <property type="nucleotide sequence ID" value="NZ_JABUFE010000001.1"/>
</dbReference>